<protein>
    <submittedName>
        <fullName evidence="1">Uncharacterized protein</fullName>
    </submittedName>
</protein>
<organism evidence="1">
    <name type="scientific">marine sediment metagenome</name>
    <dbReference type="NCBI Taxonomy" id="412755"/>
    <lineage>
        <taxon>unclassified sequences</taxon>
        <taxon>metagenomes</taxon>
        <taxon>ecological metagenomes</taxon>
    </lineage>
</organism>
<evidence type="ECO:0000313" key="1">
    <source>
        <dbReference type="EMBL" id="KKM74098.1"/>
    </source>
</evidence>
<feature type="non-terminal residue" evidence="1">
    <location>
        <position position="1"/>
    </location>
</feature>
<dbReference type="AlphaFoldDB" id="A0A0F9JWJ2"/>
<proteinExistence type="predicted"/>
<reference evidence="1" key="1">
    <citation type="journal article" date="2015" name="Nature">
        <title>Complex archaea that bridge the gap between prokaryotes and eukaryotes.</title>
        <authorList>
            <person name="Spang A."/>
            <person name="Saw J.H."/>
            <person name="Jorgensen S.L."/>
            <person name="Zaremba-Niedzwiedzka K."/>
            <person name="Martijn J."/>
            <person name="Lind A.E."/>
            <person name="van Eijk R."/>
            <person name="Schleper C."/>
            <person name="Guy L."/>
            <person name="Ettema T.J."/>
        </authorList>
    </citation>
    <scope>NUCLEOTIDE SEQUENCE</scope>
</reference>
<name>A0A0F9JWJ2_9ZZZZ</name>
<dbReference type="EMBL" id="LAZR01009194">
    <property type="protein sequence ID" value="KKM74098.1"/>
    <property type="molecule type" value="Genomic_DNA"/>
</dbReference>
<sequence>GAPLAEGGLICITRLQQLHNGALTQLGNKLSRLEATLVALEERNARL</sequence>
<comment type="caution">
    <text evidence="1">The sequence shown here is derived from an EMBL/GenBank/DDBJ whole genome shotgun (WGS) entry which is preliminary data.</text>
</comment>
<gene>
    <name evidence="1" type="ORF">LCGC14_1403690</name>
</gene>
<accession>A0A0F9JWJ2</accession>